<proteinExistence type="inferred from homology"/>
<keyword evidence="3 9" id="KW-0689">Ribosomal protein</keyword>
<dbReference type="InterPro" id="IPR040055">
    <property type="entry name" value="Ribosomal_uS10m"/>
</dbReference>
<evidence type="ECO:0000256" key="7">
    <source>
        <dbReference type="ARBA" id="ARBA00035544"/>
    </source>
</evidence>
<evidence type="ECO:0000259" key="8">
    <source>
        <dbReference type="SMART" id="SM01403"/>
    </source>
</evidence>
<evidence type="ECO:0000256" key="1">
    <source>
        <dbReference type="ARBA" id="ARBA00004173"/>
    </source>
</evidence>
<organism evidence="9 10">
    <name type="scientific">Cichlidogyrus casuarinus</name>
    <dbReference type="NCBI Taxonomy" id="1844966"/>
    <lineage>
        <taxon>Eukaryota</taxon>
        <taxon>Metazoa</taxon>
        <taxon>Spiralia</taxon>
        <taxon>Lophotrochozoa</taxon>
        <taxon>Platyhelminthes</taxon>
        <taxon>Monogenea</taxon>
        <taxon>Monopisthocotylea</taxon>
        <taxon>Dactylogyridea</taxon>
        <taxon>Ancyrocephalidae</taxon>
        <taxon>Cichlidogyrus</taxon>
    </lineage>
</organism>
<dbReference type="GO" id="GO:0005840">
    <property type="term" value="C:ribosome"/>
    <property type="evidence" value="ECO:0007669"/>
    <property type="project" value="UniProtKB-KW"/>
</dbReference>
<comment type="caution">
    <text evidence="9">The sequence shown here is derived from an EMBL/GenBank/DDBJ whole genome shotgun (WGS) entry which is preliminary data.</text>
</comment>
<dbReference type="SUPFAM" id="SSF54999">
    <property type="entry name" value="Ribosomal protein S10"/>
    <property type="match status" value="1"/>
</dbReference>
<evidence type="ECO:0000256" key="4">
    <source>
        <dbReference type="ARBA" id="ARBA00023128"/>
    </source>
</evidence>
<evidence type="ECO:0000313" key="9">
    <source>
        <dbReference type="EMBL" id="KAL3313041.1"/>
    </source>
</evidence>
<gene>
    <name evidence="9" type="primary">MRPS10</name>
    <name evidence="9" type="ORF">Ciccas_008360</name>
</gene>
<protein>
    <recommendedName>
        <fullName evidence="6">Small ribosomal subunit protein uS10m</fullName>
    </recommendedName>
    <alternativeName>
        <fullName evidence="7">28S ribosomal protein S10, mitochondrial</fullName>
    </alternativeName>
</protein>
<dbReference type="PANTHER" id="PTHR13334">
    <property type="entry name" value="MITOCHONDRIAL 28S RIBOSOMAL PROTEIN S10"/>
    <property type="match status" value="1"/>
</dbReference>
<dbReference type="EMBL" id="JBJKFK010001456">
    <property type="protein sequence ID" value="KAL3313041.1"/>
    <property type="molecule type" value="Genomic_DNA"/>
</dbReference>
<dbReference type="Proteomes" id="UP001626550">
    <property type="component" value="Unassembled WGS sequence"/>
</dbReference>
<dbReference type="InterPro" id="IPR027486">
    <property type="entry name" value="Ribosomal_uS10_dom"/>
</dbReference>
<accession>A0ABD2Q4E0</accession>
<evidence type="ECO:0000313" key="10">
    <source>
        <dbReference type="Proteomes" id="UP001626550"/>
    </source>
</evidence>
<dbReference type="InterPro" id="IPR036838">
    <property type="entry name" value="Ribosomal_uS10_dom_sf"/>
</dbReference>
<evidence type="ECO:0000256" key="3">
    <source>
        <dbReference type="ARBA" id="ARBA00022980"/>
    </source>
</evidence>
<dbReference type="AlphaFoldDB" id="A0ABD2Q4E0"/>
<evidence type="ECO:0000256" key="6">
    <source>
        <dbReference type="ARBA" id="ARBA00035261"/>
    </source>
</evidence>
<name>A0ABD2Q4E0_9PLAT</name>
<keyword evidence="10" id="KW-1185">Reference proteome</keyword>
<dbReference type="Gene3D" id="3.30.70.600">
    <property type="entry name" value="Ribosomal protein S10 domain"/>
    <property type="match status" value="1"/>
</dbReference>
<dbReference type="GO" id="GO:1990904">
    <property type="term" value="C:ribonucleoprotein complex"/>
    <property type="evidence" value="ECO:0007669"/>
    <property type="project" value="UniProtKB-KW"/>
</dbReference>
<dbReference type="SMART" id="SM01403">
    <property type="entry name" value="Ribosomal_S10"/>
    <property type="match status" value="1"/>
</dbReference>
<feature type="domain" description="Small ribosomal subunit protein uS10" evidence="8">
    <location>
        <begin position="1"/>
        <end position="87"/>
    </location>
</feature>
<comment type="similarity">
    <text evidence="2">Belongs to the universal ribosomal protein uS10 family.</text>
</comment>
<sequence>MRSYHIFIDLVAKNMDLSLDVSTRNRPVFERLSMNKSPFIFKKHQRQYEFRTFYKTFTFHRLTGTTANVILEYLQRNTPEGIALNISKHKVEELPEFLQQKLTEERSHERT</sequence>
<keyword evidence="5" id="KW-0687">Ribonucleoprotein</keyword>
<evidence type="ECO:0000256" key="5">
    <source>
        <dbReference type="ARBA" id="ARBA00023274"/>
    </source>
</evidence>
<evidence type="ECO:0000256" key="2">
    <source>
        <dbReference type="ARBA" id="ARBA00007102"/>
    </source>
</evidence>
<dbReference type="GO" id="GO:0005739">
    <property type="term" value="C:mitochondrion"/>
    <property type="evidence" value="ECO:0007669"/>
    <property type="project" value="UniProtKB-SubCell"/>
</dbReference>
<comment type="subcellular location">
    <subcellularLocation>
        <location evidence="1">Mitochondrion</location>
    </subcellularLocation>
</comment>
<reference evidence="9 10" key="1">
    <citation type="submission" date="2024-11" db="EMBL/GenBank/DDBJ databases">
        <title>Adaptive evolution of stress response genes in parasites aligns with host niche diversity.</title>
        <authorList>
            <person name="Hahn C."/>
            <person name="Resl P."/>
        </authorList>
    </citation>
    <scope>NUCLEOTIDE SEQUENCE [LARGE SCALE GENOMIC DNA]</scope>
    <source>
        <strain evidence="9">EGGRZ-B1_66</strain>
        <tissue evidence="9">Body</tissue>
    </source>
</reference>
<dbReference type="Pfam" id="PF00338">
    <property type="entry name" value="Ribosomal_S10"/>
    <property type="match status" value="1"/>
</dbReference>
<keyword evidence="4" id="KW-0496">Mitochondrion</keyword>
<dbReference type="PANTHER" id="PTHR13334:SF4">
    <property type="entry name" value="SMALL RIBOSOMAL SUBUNIT PROTEIN US10M"/>
    <property type="match status" value="1"/>
</dbReference>